<dbReference type="PANTHER" id="PTHR47990">
    <property type="entry name" value="2-OXOGLUTARATE (2OG) AND FE(II)-DEPENDENT OXYGENASE SUPERFAMILY PROTEIN-RELATED"/>
    <property type="match status" value="1"/>
</dbReference>
<dbReference type="AlphaFoldDB" id="A0A7J8W1P2"/>
<proteinExistence type="predicted"/>
<evidence type="ECO:0000313" key="6">
    <source>
        <dbReference type="Proteomes" id="UP000593573"/>
    </source>
</evidence>
<keyword evidence="2" id="KW-0408">Iron</keyword>
<protein>
    <recommendedName>
        <fullName evidence="7">Fe2OG dioxygenase domain-containing protein</fullName>
    </recommendedName>
</protein>
<keyword evidence="6" id="KW-1185">Reference proteome</keyword>
<keyword evidence="1" id="KW-0479">Metal-binding</keyword>
<comment type="caution">
    <text evidence="5">The sequence shown here is derived from an EMBL/GenBank/DDBJ whole genome shotgun (WGS) entry which is preliminary data.</text>
</comment>
<evidence type="ECO:0000259" key="3">
    <source>
        <dbReference type="Pfam" id="PF03171"/>
    </source>
</evidence>
<dbReference type="SUPFAM" id="SSF51197">
    <property type="entry name" value="Clavaminate synthase-like"/>
    <property type="match status" value="1"/>
</dbReference>
<dbReference type="InterPro" id="IPR026992">
    <property type="entry name" value="DIOX_N"/>
</dbReference>
<sequence length="300" mass="34352">MERKTEGWNSLCKRVREACEIFGCFEVVYKKISTKVREDAFELMKELVKVPVERKQKNASPLPYHGWVGPCEQVSLLYEGFGVRDASNYDSVKNFAQLMWPDGHPQFSDTIHTLATQMEELNKLIWLMLIDSYGLEESLKMIYKTLVRMMKYMAPPPGEYKSGLHSHTDKLASTLICEDQISGLEVEVNDSQWIKLSNLSPSSFIFVVGDPLKAWSNGRLKSVNHKVMMSGDKDRYSIAAFVIPNEGTIIKSPKEFIDDQHPRPFKDFDFMDFFHFAFSDLAKLIDSGEQLQAFASLHSL</sequence>
<dbReference type="OrthoDB" id="288590at2759"/>
<dbReference type="Pfam" id="PF03171">
    <property type="entry name" value="2OG-FeII_Oxy"/>
    <property type="match status" value="1"/>
</dbReference>
<feature type="domain" description="Non-haem dioxygenase N-terminal" evidence="4">
    <location>
        <begin position="7"/>
        <end position="70"/>
    </location>
</feature>
<organism evidence="5 6">
    <name type="scientific">Gossypium klotzschianum</name>
    <dbReference type="NCBI Taxonomy" id="34286"/>
    <lineage>
        <taxon>Eukaryota</taxon>
        <taxon>Viridiplantae</taxon>
        <taxon>Streptophyta</taxon>
        <taxon>Embryophyta</taxon>
        <taxon>Tracheophyta</taxon>
        <taxon>Spermatophyta</taxon>
        <taxon>Magnoliopsida</taxon>
        <taxon>eudicotyledons</taxon>
        <taxon>Gunneridae</taxon>
        <taxon>Pentapetalae</taxon>
        <taxon>rosids</taxon>
        <taxon>malvids</taxon>
        <taxon>Malvales</taxon>
        <taxon>Malvaceae</taxon>
        <taxon>Malvoideae</taxon>
        <taxon>Gossypium</taxon>
    </lineage>
</organism>
<evidence type="ECO:0008006" key="7">
    <source>
        <dbReference type="Google" id="ProtNLM"/>
    </source>
</evidence>
<accession>A0A7J8W1P2</accession>
<evidence type="ECO:0000256" key="2">
    <source>
        <dbReference type="ARBA" id="ARBA00023004"/>
    </source>
</evidence>
<dbReference type="EMBL" id="JABFAB010000013">
    <property type="protein sequence ID" value="MBA0668976.1"/>
    <property type="molecule type" value="Genomic_DNA"/>
</dbReference>
<reference evidence="5 6" key="1">
    <citation type="journal article" date="2019" name="Genome Biol. Evol.">
        <title>Insights into the evolution of the New World diploid cottons (Gossypium, subgenus Houzingenia) based on genome sequencing.</title>
        <authorList>
            <person name="Grover C.E."/>
            <person name="Arick M.A. 2nd"/>
            <person name="Thrash A."/>
            <person name="Conover J.L."/>
            <person name="Sanders W.S."/>
            <person name="Peterson D.G."/>
            <person name="Frelichowski J.E."/>
            <person name="Scheffler J.A."/>
            <person name="Scheffler B.E."/>
            <person name="Wendel J.F."/>
        </authorList>
    </citation>
    <scope>NUCLEOTIDE SEQUENCE [LARGE SCALE GENOMIC DNA]</scope>
    <source>
        <strain evidence="5">57</strain>
        <tissue evidence="5">Leaf</tissue>
    </source>
</reference>
<evidence type="ECO:0000256" key="1">
    <source>
        <dbReference type="ARBA" id="ARBA00022723"/>
    </source>
</evidence>
<dbReference type="GO" id="GO:0046872">
    <property type="term" value="F:metal ion binding"/>
    <property type="evidence" value="ECO:0007669"/>
    <property type="project" value="UniProtKB-KW"/>
</dbReference>
<gene>
    <name evidence="5" type="ORF">Goklo_001833</name>
</gene>
<dbReference type="InterPro" id="IPR044861">
    <property type="entry name" value="IPNS-like_FE2OG_OXY"/>
</dbReference>
<evidence type="ECO:0000259" key="4">
    <source>
        <dbReference type="Pfam" id="PF14226"/>
    </source>
</evidence>
<name>A0A7J8W1P2_9ROSI</name>
<dbReference type="InterPro" id="IPR027443">
    <property type="entry name" value="IPNS-like_sf"/>
</dbReference>
<dbReference type="InterPro" id="IPR050231">
    <property type="entry name" value="Iron_ascorbate_oxido_reductase"/>
</dbReference>
<feature type="domain" description="Isopenicillin N synthase-like Fe(2+) 2OG dioxygenase" evidence="3">
    <location>
        <begin position="149"/>
        <end position="243"/>
    </location>
</feature>
<dbReference type="Pfam" id="PF14226">
    <property type="entry name" value="DIOX_N"/>
    <property type="match status" value="1"/>
</dbReference>
<dbReference type="Proteomes" id="UP000593573">
    <property type="component" value="Unassembled WGS sequence"/>
</dbReference>
<dbReference type="Gene3D" id="2.60.120.330">
    <property type="entry name" value="B-lactam Antibiotic, Isopenicillin N Synthase, Chain"/>
    <property type="match status" value="1"/>
</dbReference>
<evidence type="ECO:0000313" key="5">
    <source>
        <dbReference type="EMBL" id="MBA0668976.1"/>
    </source>
</evidence>